<feature type="compositionally biased region" description="Low complexity" evidence="1">
    <location>
        <begin position="363"/>
        <end position="378"/>
    </location>
</feature>
<dbReference type="eggNOG" id="ENOG502S6N6">
    <property type="taxonomic scope" value="Eukaryota"/>
</dbReference>
<dbReference type="Proteomes" id="UP000030762">
    <property type="component" value="Unassembled WGS sequence"/>
</dbReference>
<feature type="compositionally biased region" description="Basic and acidic residues" evidence="1">
    <location>
        <begin position="83"/>
        <end position="92"/>
    </location>
</feature>
<feature type="region of interest" description="Disordered" evidence="1">
    <location>
        <begin position="358"/>
        <end position="384"/>
    </location>
</feature>
<feature type="compositionally biased region" description="Pro residues" evidence="1">
    <location>
        <begin position="121"/>
        <end position="130"/>
    </location>
</feature>
<evidence type="ECO:0000313" key="2">
    <source>
        <dbReference type="EMBL" id="EQC30327.1"/>
    </source>
</evidence>
<keyword evidence="3" id="KW-1185">Reference proteome</keyword>
<evidence type="ECO:0000256" key="1">
    <source>
        <dbReference type="SAM" id="MobiDB-lite"/>
    </source>
</evidence>
<accession>T0RK55</accession>
<name>T0RK55_SAPDV</name>
<dbReference type="OrthoDB" id="77399at2759"/>
<feature type="compositionally biased region" description="Polar residues" evidence="1">
    <location>
        <begin position="142"/>
        <end position="151"/>
    </location>
</feature>
<dbReference type="EMBL" id="JH767176">
    <property type="protein sequence ID" value="EQC30327.1"/>
    <property type="molecule type" value="Genomic_DNA"/>
</dbReference>
<dbReference type="OMA" id="SNEYATP"/>
<dbReference type="AlphaFoldDB" id="T0RK55"/>
<feature type="region of interest" description="Disordered" evidence="1">
    <location>
        <begin position="83"/>
        <end position="187"/>
    </location>
</feature>
<reference evidence="2 3" key="1">
    <citation type="submission" date="2012-04" db="EMBL/GenBank/DDBJ databases">
        <title>The Genome Sequence of Saprolegnia declina VS20.</title>
        <authorList>
            <consortium name="The Broad Institute Genome Sequencing Platform"/>
            <person name="Russ C."/>
            <person name="Nusbaum C."/>
            <person name="Tyler B."/>
            <person name="van West P."/>
            <person name="Dieguez-Uribeondo J."/>
            <person name="de Bruijn I."/>
            <person name="Tripathy S."/>
            <person name="Jiang R."/>
            <person name="Young S.K."/>
            <person name="Zeng Q."/>
            <person name="Gargeya S."/>
            <person name="Fitzgerald M."/>
            <person name="Haas B."/>
            <person name="Abouelleil A."/>
            <person name="Alvarado L."/>
            <person name="Arachchi H.M."/>
            <person name="Berlin A."/>
            <person name="Chapman S.B."/>
            <person name="Goldberg J."/>
            <person name="Griggs A."/>
            <person name="Gujja S."/>
            <person name="Hansen M."/>
            <person name="Howarth C."/>
            <person name="Imamovic A."/>
            <person name="Larimer J."/>
            <person name="McCowen C."/>
            <person name="Montmayeur A."/>
            <person name="Murphy C."/>
            <person name="Neiman D."/>
            <person name="Pearson M."/>
            <person name="Priest M."/>
            <person name="Roberts A."/>
            <person name="Saif S."/>
            <person name="Shea T."/>
            <person name="Sisk P."/>
            <person name="Sykes S."/>
            <person name="Wortman J."/>
            <person name="Nusbaum C."/>
            <person name="Birren B."/>
        </authorList>
    </citation>
    <scope>NUCLEOTIDE SEQUENCE [LARGE SCALE GENOMIC DNA]</scope>
    <source>
        <strain evidence="2 3">VS20</strain>
    </source>
</reference>
<dbReference type="InParanoid" id="T0RK55"/>
<feature type="region of interest" description="Disordered" evidence="1">
    <location>
        <begin position="217"/>
        <end position="236"/>
    </location>
</feature>
<sequence length="384" mass="42714">MQVKAERGFHKFYGTSGARSKAAASRAHFAHRPTQRKAHSTRVASGRYSNTAKMMDDYVLMSAPSTVDDLRENLARLEQRWKTMRQRPRDRPVSISPSLQPPSPLLRAYSDTHVDSNEYATPPPQSPAPVTPHRASAPDVTSPPQLFSPTAATKKAKYLDVSSPERTSSRIPSPLIPRHSNAAGRMSPNVEPRRIAALTQENVSRLPRAPLHALDRDQSSICSSSHSRTSRGSKYSVKTDGGAVFSRLYQPNHLQDRDLRMTLHKERQRNMNCPFKPRTNVKHTGIPQPYYPASSKESVGSNGSAASAQTDITQGLSASSRLYDPDYIKKRHAKLEKLKLERELRHCTFVPRTNRITNDRLLTKPSPTTSAASSPRKASGIRKA</sequence>
<organism evidence="2 3">
    <name type="scientific">Saprolegnia diclina (strain VS20)</name>
    <dbReference type="NCBI Taxonomy" id="1156394"/>
    <lineage>
        <taxon>Eukaryota</taxon>
        <taxon>Sar</taxon>
        <taxon>Stramenopiles</taxon>
        <taxon>Oomycota</taxon>
        <taxon>Saprolegniomycetes</taxon>
        <taxon>Saprolegniales</taxon>
        <taxon>Saprolegniaceae</taxon>
        <taxon>Saprolegnia</taxon>
    </lineage>
</organism>
<dbReference type="GeneID" id="19952631"/>
<feature type="compositionally biased region" description="Low complexity" evidence="1">
    <location>
        <begin position="219"/>
        <end position="236"/>
    </location>
</feature>
<dbReference type="RefSeq" id="XP_008616180.1">
    <property type="nucleotide sequence ID" value="XM_008617958.1"/>
</dbReference>
<dbReference type="VEuPathDB" id="FungiDB:SDRG_11904"/>
<protein>
    <submittedName>
        <fullName evidence="2">Uncharacterized protein</fullName>
    </submittedName>
</protein>
<gene>
    <name evidence="2" type="ORF">SDRG_11904</name>
</gene>
<proteinExistence type="predicted"/>
<evidence type="ECO:0000313" key="3">
    <source>
        <dbReference type="Proteomes" id="UP000030762"/>
    </source>
</evidence>